<dbReference type="Pfam" id="PF08615">
    <property type="entry name" value="RNase_H2_suC"/>
    <property type="match status" value="1"/>
</dbReference>
<dbReference type="CDD" id="cd09271">
    <property type="entry name" value="RNase_H2-C"/>
    <property type="match status" value="1"/>
</dbReference>
<evidence type="ECO:0000313" key="1">
    <source>
        <dbReference type="EMBL" id="QBM86028.1"/>
    </source>
</evidence>
<dbReference type="GO" id="GO:0006401">
    <property type="term" value="P:RNA catabolic process"/>
    <property type="evidence" value="ECO:0007669"/>
    <property type="project" value="InterPro"/>
</dbReference>
<dbReference type="GO" id="GO:0032299">
    <property type="term" value="C:ribonuclease H2 complex"/>
    <property type="evidence" value="ECO:0007669"/>
    <property type="project" value="InterPro"/>
</dbReference>
<evidence type="ECO:0000313" key="2">
    <source>
        <dbReference type="Proteomes" id="UP000292447"/>
    </source>
</evidence>
<protein>
    <submittedName>
        <fullName evidence="1">Ribonuclease H2 subunit C</fullName>
    </submittedName>
</protein>
<dbReference type="Proteomes" id="UP000292447">
    <property type="component" value="Chromosome I"/>
</dbReference>
<organism evidence="1 2">
    <name type="scientific">Metschnikowia aff. pulcherrima</name>
    <dbReference type="NCBI Taxonomy" id="2163413"/>
    <lineage>
        <taxon>Eukaryota</taxon>
        <taxon>Fungi</taxon>
        <taxon>Dikarya</taxon>
        <taxon>Ascomycota</taxon>
        <taxon>Saccharomycotina</taxon>
        <taxon>Pichiomycetes</taxon>
        <taxon>Metschnikowiaceae</taxon>
        <taxon>Metschnikowia</taxon>
    </lineage>
</organism>
<dbReference type="PANTHER" id="PTHR47204:SF1">
    <property type="entry name" value="RIBONUCLEASE H2 SUBUNIT C"/>
    <property type="match status" value="1"/>
</dbReference>
<gene>
    <name evidence="1" type="primary">MPUL0A06610</name>
    <name evidence="1" type="ORF">METSCH_A06610</name>
</gene>
<dbReference type="STRING" id="2163413.A0A4P6XJH6"/>
<dbReference type="InterPro" id="IPR013924">
    <property type="entry name" value="RNase_H2_suC"/>
</dbReference>
<dbReference type="EMBL" id="CP034456">
    <property type="protein sequence ID" value="QBM86028.1"/>
    <property type="molecule type" value="Genomic_DNA"/>
</dbReference>
<keyword evidence="2" id="KW-1185">Reference proteome</keyword>
<sequence length="145" mass="16242">MKTIVNVEADVPAVTVNILPVKIQYTGPANTKDYFTPSKIIDKSQDRDVTTAYFRGLKLAGETVDLGDKIGYICNSIERLKELEDTLDIETSREYSPIAKFDQFTIYGHDSSTSENNKWKMMKEWEAISDAVNLCSASLEAHGKV</sequence>
<reference evidence="2" key="1">
    <citation type="submission" date="2019-03" db="EMBL/GenBank/DDBJ databases">
        <title>Snf2 controls pulcherriminic acid biosynthesis and connects pigmentation and antifungal activity of the yeast Metschnikowia pulcherrima.</title>
        <authorList>
            <person name="Gore-Lloyd D."/>
            <person name="Sumann I."/>
            <person name="Brachmann A.O."/>
            <person name="Schneeberger K."/>
            <person name="Ortiz-Merino R.A."/>
            <person name="Moreno-Beltran M."/>
            <person name="Schlaefli M."/>
            <person name="Kirner P."/>
            <person name="Santos Kron A."/>
            <person name="Wolfe K.H."/>
            <person name="Piel J."/>
            <person name="Ahrens C.H."/>
            <person name="Henk D."/>
            <person name="Freimoser F.M."/>
        </authorList>
    </citation>
    <scope>NUCLEOTIDE SEQUENCE [LARGE SCALE GENOMIC DNA]</scope>
    <source>
        <strain evidence="2">APC 1.2</strain>
    </source>
</reference>
<name>A0A4P6XJH6_9ASCO</name>
<dbReference type="PANTHER" id="PTHR47204">
    <property type="entry name" value="OS02G0168900 PROTEIN"/>
    <property type="match status" value="1"/>
</dbReference>
<proteinExistence type="predicted"/>
<accession>A0A4P6XJH6</accession>
<dbReference type="AlphaFoldDB" id="A0A4P6XJH6"/>
<dbReference type="Gene3D" id="2.40.128.680">
    <property type="match status" value="1"/>
</dbReference>